<dbReference type="GO" id="GO:0070059">
    <property type="term" value="P:intrinsic apoptotic signaling pathway in response to endoplasmic reticulum stress"/>
    <property type="evidence" value="ECO:0007669"/>
    <property type="project" value="Ensembl"/>
</dbReference>
<keyword evidence="3" id="KW-1185">Reference proteome</keyword>
<keyword evidence="1" id="KW-0472">Membrane</keyword>
<keyword evidence="1" id="KW-0812">Transmembrane</keyword>
<keyword evidence="1" id="KW-1133">Transmembrane helix</keyword>
<proteinExistence type="predicted"/>
<dbReference type="GO" id="GO:0005789">
    <property type="term" value="C:endoplasmic reticulum membrane"/>
    <property type="evidence" value="ECO:0007669"/>
    <property type="project" value="Ensembl"/>
</dbReference>
<reference evidence="2" key="3">
    <citation type="submission" date="2025-09" db="UniProtKB">
        <authorList>
            <consortium name="Ensembl"/>
        </authorList>
    </citation>
    <scope>IDENTIFICATION</scope>
</reference>
<evidence type="ECO:0000313" key="3">
    <source>
        <dbReference type="Proteomes" id="UP000005215"/>
    </source>
</evidence>
<reference evidence="3" key="1">
    <citation type="submission" date="2011-11" db="EMBL/GenBank/DDBJ databases">
        <title>The Draft Genome of Spermophilus tridecemlineatus.</title>
        <authorList>
            <consortium name="The Broad Institute Genome Assembly &amp; Analysis Group"/>
            <consortium name="Computational R&amp;D Group"/>
            <consortium name="and Sequencing Platform"/>
            <person name="Di Palma F."/>
            <person name="Alfoldi J."/>
            <person name="Johnson J."/>
            <person name="Berlin A."/>
            <person name="Gnerre S."/>
            <person name="Jaffe D."/>
            <person name="MacCallum I."/>
            <person name="Young S."/>
            <person name="Walker B.J."/>
            <person name="Lindblad-Toh K."/>
        </authorList>
    </citation>
    <scope>NUCLEOTIDE SEQUENCE [LARGE SCALE GENOMIC DNA]</scope>
</reference>
<dbReference type="PANTHER" id="PTHR28613:SF2">
    <property type="entry name" value="TRANSMEMBRANE PROTEIN 238-LIKE"/>
    <property type="match status" value="1"/>
</dbReference>
<feature type="transmembrane region" description="Helical" evidence="1">
    <location>
        <begin position="15"/>
        <end position="40"/>
    </location>
</feature>
<evidence type="ECO:0000313" key="2">
    <source>
        <dbReference type="Ensembl" id="ENSSTOP00000026788.1"/>
    </source>
</evidence>
<dbReference type="GeneTree" id="ENSGT00940000164189"/>
<gene>
    <name evidence="2" type="primary">TMEM238L</name>
</gene>
<name>A0A287CZT4_ICTTR</name>
<dbReference type="Proteomes" id="UP000005215">
    <property type="component" value="Unassembled WGS sequence"/>
</dbReference>
<dbReference type="PANTHER" id="PTHR28613">
    <property type="entry name" value="SI:CH211-232M10.4-RELATED"/>
    <property type="match status" value="1"/>
</dbReference>
<accession>A0A287CZT4</accession>
<reference evidence="2" key="2">
    <citation type="submission" date="2025-08" db="UniProtKB">
        <authorList>
            <consortium name="Ensembl"/>
        </authorList>
    </citation>
    <scope>IDENTIFICATION</scope>
</reference>
<dbReference type="Pfam" id="PF15125">
    <property type="entry name" value="TMEM238"/>
    <property type="match status" value="1"/>
</dbReference>
<dbReference type="InParanoid" id="A0A287CZT4"/>
<feature type="transmembrane region" description="Helical" evidence="1">
    <location>
        <begin position="46"/>
        <end position="68"/>
    </location>
</feature>
<dbReference type="STRING" id="43179.ENSSTOP00000026788"/>
<evidence type="ECO:0000256" key="1">
    <source>
        <dbReference type="SAM" id="Phobius"/>
    </source>
</evidence>
<dbReference type="EMBL" id="AGTP01071032">
    <property type="status" value="NOT_ANNOTATED_CDS"/>
    <property type="molecule type" value="Genomic_DNA"/>
</dbReference>
<dbReference type="InterPro" id="IPR029365">
    <property type="entry name" value="TMEM238"/>
</dbReference>
<sequence length="79" mass="8843">MLLGRPCGRCHPGRCVFILVIALLCDAAGLVVLLLGIFATLNYWDFLVYTGALILALSLLFWIAWYSFNIEVPLEKLDL</sequence>
<dbReference type="Ensembl" id="ENSSTOT00000036391.1">
    <property type="protein sequence ID" value="ENSSTOP00000026788.1"/>
    <property type="gene ID" value="ENSSTOG00000032395.1"/>
</dbReference>
<dbReference type="AlphaFoldDB" id="A0A287CZT4"/>
<organism evidence="2 3">
    <name type="scientific">Ictidomys tridecemlineatus</name>
    <name type="common">Thirteen-lined ground squirrel</name>
    <name type="synonym">Spermophilus tridecemlineatus</name>
    <dbReference type="NCBI Taxonomy" id="43179"/>
    <lineage>
        <taxon>Eukaryota</taxon>
        <taxon>Metazoa</taxon>
        <taxon>Chordata</taxon>
        <taxon>Craniata</taxon>
        <taxon>Vertebrata</taxon>
        <taxon>Euteleostomi</taxon>
        <taxon>Mammalia</taxon>
        <taxon>Eutheria</taxon>
        <taxon>Euarchontoglires</taxon>
        <taxon>Glires</taxon>
        <taxon>Rodentia</taxon>
        <taxon>Sciuromorpha</taxon>
        <taxon>Sciuridae</taxon>
        <taxon>Xerinae</taxon>
        <taxon>Marmotini</taxon>
        <taxon>Ictidomys</taxon>
    </lineage>
</organism>
<protein>
    <submittedName>
        <fullName evidence="2">Transmembrane protein 238 like</fullName>
    </submittedName>
</protein>